<dbReference type="GO" id="GO:0045493">
    <property type="term" value="P:xylan catabolic process"/>
    <property type="evidence" value="ECO:0007669"/>
    <property type="project" value="UniProtKB-KW"/>
</dbReference>
<evidence type="ECO:0000256" key="5">
    <source>
        <dbReference type="ARBA" id="ARBA00022801"/>
    </source>
</evidence>
<accession>A0A9E3HA90</accession>
<dbReference type="InterPro" id="IPR044846">
    <property type="entry name" value="GH10"/>
</dbReference>
<comment type="catalytic activity">
    <reaction evidence="1 10">
        <text>Endohydrolysis of (1-&gt;4)-beta-D-xylosidic linkages in xylans.</text>
        <dbReference type="EC" id="3.2.1.8"/>
    </reaction>
</comment>
<dbReference type="InterPro" id="IPR031158">
    <property type="entry name" value="GH10_AS"/>
</dbReference>
<evidence type="ECO:0000256" key="7">
    <source>
        <dbReference type="ARBA" id="ARBA00023295"/>
    </source>
</evidence>
<reference evidence="12" key="2">
    <citation type="journal article" date="2022" name="Microbiol. Resour. Announc.">
        <title>Metagenome Sequencing to Explore Phylogenomics of Terrestrial Cyanobacteria.</title>
        <authorList>
            <person name="Ward R.D."/>
            <person name="Stajich J.E."/>
            <person name="Johansen J.R."/>
            <person name="Huntemann M."/>
            <person name="Clum A."/>
            <person name="Foster B."/>
            <person name="Foster B."/>
            <person name="Roux S."/>
            <person name="Palaniappan K."/>
            <person name="Varghese N."/>
            <person name="Mukherjee S."/>
            <person name="Reddy T.B.K."/>
            <person name="Daum C."/>
            <person name="Copeland A."/>
            <person name="Chen I.A."/>
            <person name="Ivanova N.N."/>
            <person name="Kyrpides N.C."/>
            <person name="Shapiro N."/>
            <person name="Eloe-Fadrosh E.A."/>
            <person name="Pietrasiak N."/>
        </authorList>
    </citation>
    <scope>NUCLEOTIDE SEQUENCE</scope>
    <source>
        <strain evidence="12">HA4357-MV3</strain>
    </source>
</reference>
<dbReference type="Proteomes" id="UP000813215">
    <property type="component" value="Unassembled WGS sequence"/>
</dbReference>
<organism evidence="12 13">
    <name type="scientific">Pelatocladus maniniholoensis HA4357-MV3</name>
    <dbReference type="NCBI Taxonomy" id="1117104"/>
    <lineage>
        <taxon>Bacteria</taxon>
        <taxon>Bacillati</taxon>
        <taxon>Cyanobacteriota</taxon>
        <taxon>Cyanophyceae</taxon>
        <taxon>Nostocales</taxon>
        <taxon>Nostocaceae</taxon>
        <taxon>Pelatocladus</taxon>
    </lineage>
</organism>
<dbReference type="PANTHER" id="PTHR31490:SF88">
    <property type="entry name" value="BETA-XYLANASE"/>
    <property type="match status" value="1"/>
</dbReference>
<comment type="caution">
    <text evidence="12">The sequence shown here is derived from an EMBL/GenBank/DDBJ whole genome shotgun (WGS) entry which is preliminary data.</text>
</comment>
<keyword evidence="5 10" id="KW-0378">Hydrolase</keyword>
<dbReference type="Gene3D" id="3.20.20.80">
    <property type="entry name" value="Glycosidases"/>
    <property type="match status" value="1"/>
</dbReference>
<keyword evidence="6 10" id="KW-0119">Carbohydrate metabolism</keyword>
<evidence type="ECO:0000256" key="1">
    <source>
        <dbReference type="ARBA" id="ARBA00000681"/>
    </source>
</evidence>
<proteinExistence type="inferred from homology"/>
<dbReference type="SMART" id="SM00633">
    <property type="entry name" value="Glyco_10"/>
    <property type="match status" value="1"/>
</dbReference>
<dbReference type="EMBL" id="JAHHHW010000109">
    <property type="protein sequence ID" value="MBW4433658.1"/>
    <property type="molecule type" value="Genomic_DNA"/>
</dbReference>
<dbReference type="GO" id="GO:0031176">
    <property type="term" value="F:endo-1,4-beta-xylanase activity"/>
    <property type="evidence" value="ECO:0007669"/>
    <property type="project" value="UniProtKB-EC"/>
</dbReference>
<dbReference type="Pfam" id="PF00331">
    <property type="entry name" value="Glyco_hydro_10"/>
    <property type="match status" value="1"/>
</dbReference>
<name>A0A9E3HA90_9NOST</name>
<feature type="domain" description="GH10" evidence="11">
    <location>
        <begin position="71"/>
        <end position="385"/>
    </location>
</feature>
<gene>
    <name evidence="12" type="ORF">KME28_18540</name>
</gene>
<keyword evidence="7 10" id="KW-0326">Glycosidase</keyword>
<sequence length="392" mass="44700">MIKKRKLFRRRNFILGLGALATTVYFADNRFRNNNQLQARSNPSRNFSVRGKASLRDRAAAKGLIYGAFSEGGYNKLLQTPKLRSALIQECGLIVGGFYWGLTQPSASTFNFTENDSFAKFASDHGMLFRGHPLVWHDVIPNWLINKFKDPRTNSKEIENILINHVSTIVKRYAGRIHSWDVVNEATKPDDKCSDGLRNSPWLKFLGPDYIELAFRIAAEKDPKALLVYNDTGLEYDIPEHEARRSAILKLLERLKSRGTPIHAFGIQSHLWGHETRFNPKKLRNFLADVASLGLKILVTELDVTDENLPKDLKIRDRMIAAAYEDYLSVVLDEKAVIAVITWGLSDRYTWLTNFAPRPDKLPVRPLPLDSNLQRKLAWNAIARAFDNAPKR</sequence>
<comment type="similarity">
    <text evidence="2 10">Belongs to the glycosyl hydrolase 10 (cellulase F) family.</text>
</comment>
<evidence type="ECO:0000256" key="8">
    <source>
        <dbReference type="ARBA" id="ARBA00023326"/>
    </source>
</evidence>
<evidence type="ECO:0000256" key="3">
    <source>
        <dbReference type="ARBA" id="ARBA00022651"/>
    </source>
</evidence>
<keyword evidence="8 10" id="KW-0624">Polysaccharide degradation</keyword>
<dbReference type="PROSITE" id="PS00591">
    <property type="entry name" value="GH10_1"/>
    <property type="match status" value="1"/>
</dbReference>
<evidence type="ECO:0000256" key="10">
    <source>
        <dbReference type="RuleBase" id="RU361174"/>
    </source>
</evidence>
<evidence type="ECO:0000313" key="13">
    <source>
        <dbReference type="Proteomes" id="UP000813215"/>
    </source>
</evidence>
<evidence type="ECO:0000256" key="6">
    <source>
        <dbReference type="ARBA" id="ARBA00023277"/>
    </source>
</evidence>
<keyword evidence="4" id="KW-0732">Signal</keyword>
<reference evidence="12" key="1">
    <citation type="submission" date="2021-05" db="EMBL/GenBank/DDBJ databases">
        <authorList>
            <person name="Pietrasiak N."/>
            <person name="Ward R."/>
            <person name="Stajich J.E."/>
            <person name="Kurbessoian T."/>
        </authorList>
    </citation>
    <scope>NUCLEOTIDE SEQUENCE</scope>
    <source>
        <strain evidence="12">HA4357-MV3</strain>
    </source>
</reference>
<dbReference type="SUPFAM" id="SSF51445">
    <property type="entry name" value="(Trans)glycosidases"/>
    <property type="match status" value="1"/>
</dbReference>
<dbReference type="EC" id="3.2.1.8" evidence="10"/>
<evidence type="ECO:0000256" key="9">
    <source>
        <dbReference type="PROSITE-ProRule" id="PRU10061"/>
    </source>
</evidence>
<keyword evidence="3" id="KW-0858">Xylan degradation</keyword>
<evidence type="ECO:0000256" key="2">
    <source>
        <dbReference type="ARBA" id="ARBA00007495"/>
    </source>
</evidence>
<evidence type="ECO:0000313" key="12">
    <source>
        <dbReference type="EMBL" id="MBW4433658.1"/>
    </source>
</evidence>
<dbReference type="InterPro" id="IPR001000">
    <property type="entry name" value="GH10_dom"/>
</dbReference>
<dbReference type="PROSITE" id="PS51760">
    <property type="entry name" value="GH10_2"/>
    <property type="match status" value="1"/>
</dbReference>
<dbReference type="AlphaFoldDB" id="A0A9E3HA90"/>
<dbReference type="InterPro" id="IPR017853">
    <property type="entry name" value="GH"/>
</dbReference>
<protein>
    <recommendedName>
        <fullName evidence="10">Beta-xylanase</fullName>
        <ecNumber evidence="10">3.2.1.8</ecNumber>
    </recommendedName>
</protein>
<evidence type="ECO:0000256" key="4">
    <source>
        <dbReference type="ARBA" id="ARBA00022729"/>
    </source>
</evidence>
<evidence type="ECO:0000259" key="11">
    <source>
        <dbReference type="PROSITE" id="PS51760"/>
    </source>
</evidence>
<feature type="active site" description="Nucleophile" evidence="9">
    <location>
        <position position="301"/>
    </location>
</feature>
<dbReference type="PRINTS" id="PR00134">
    <property type="entry name" value="GLHYDRLASE10"/>
</dbReference>
<dbReference type="PANTHER" id="PTHR31490">
    <property type="entry name" value="GLYCOSYL HYDROLASE"/>
    <property type="match status" value="1"/>
</dbReference>